<evidence type="ECO:0000313" key="6">
    <source>
        <dbReference type="Proteomes" id="UP000235081"/>
    </source>
</evidence>
<dbReference type="EMBL" id="NMQE01000234">
    <property type="protein sequence ID" value="PMB24187.1"/>
    <property type="molecule type" value="Genomic_DNA"/>
</dbReference>
<dbReference type="AlphaFoldDB" id="A0A2N6LIQ5"/>
<accession>A0A2N6LIQ5</accession>
<evidence type="ECO:0000256" key="1">
    <source>
        <dbReference type="ARBA" id="ARBA00023015"/>
    </source>
</evidence>
<dbReference type="InterPro" id="IPR009057">
    <property type="entry name" value="Homeodomain-like_sf"/>
</dbReference>
<evidence type="ECO:0000313" key="5">
    <source>
        <dbReference type="EMBL" id="PMB24187.1"/>
    </source>
</evidence>
<proteinExistence type="predicted"/>
<dbReference type="Gene3D" id="1.10.10.60">
    <property type="entry name" value="Homeodomain-like"/>
    <property type="match status" value="1"/>
</dbReference>
<keyword evidence="3" id="KW-0804">Transcription</keyword>
<evidence type="ECO:0000259" key="4">
    <source>
        <dbReference type="PROSITE" id="PS01124"/>
    </source>
</evidence>
<evidence type="ECO:0000256" key="2">
    <source>
        <dbReference type="ARBA" id="ARBA00023125"/>
    </source>
</evidence>
<dbReference type="PANTHER" id="PTHR43280:SF28">
    <property type="entry name" value="HTH-TYPE TRANSCRIPTIONAL ACTIVATOR RHAS"/>
    <property type="match status" value="1"/>
</dbReference>
<dbReference type="PROSITE" id="PS01124">
    <property type="entry name" value="HTH_ARAC_FAMILY_2"/>
    <property type="match status" value="1"/>
</dbReference>
<comment type="caution">
    <text evidence="5">The sequence shown here is derived from an EMBL/GenBank/DDBJ whole genome shotgun (WGS) entry which is preliminary data.</text>
</comment>
<dbReference type="Pfam" id="PF12833">
    <property type="entry name" value="HTH_18"/>
    <property type="match status" value="1"/>
</dbReference>
<dbReference type="InterPro" id="IPR018060">
    <property type="entry name" value="HTH_AraC"/>
</dbReference>
<feature type="domain" description="HTH araC/xylS-type" evidence="4">
    <location>
        <begin position="1"/>
        <end position="33"/>
    </location>
</feature>
<feature type="non-terminal residue" evidence="5">
    <location>
        <position position="1"/>
    </location>
</feature>
<sequence length="33" mass="3888">SEIAFQCGFNSQSHFTQQFRKMTGVTPKMYREC</sequence>
<dbReference type="SUPFAM" id="SSF46689">
    <property type="entry name" value="Homeodomain-like"/>
    <property type="match status" value="1"/>
</dbReference>
<dbReference type="GO" id="GO:0043565">
    <property type="term" value="F:sequence-specific DNA binding"/>
    <property type="evidence" value="ECO:0007669"/>
    <property type="project" value="InterPro"/>
</dbReference>
<keyword evidence="2" id="KW-0238">DNA-binding</keyword>
<organism evidence="5 6">
    <name type="scientific">Fischerella thermalis CCMEE 5318</name>
    <dbReference type="NCBI Taxonomy" id="2019666"/>
    <lineage>
        <taxon>Bacteria</taxon>
        <taxon>Bacillati</taxon>
        <taxon>Cyanobacteriota</taxon>
        <taxon>Cyanophyceae</taxon>
        <taxon>Nostocales</taxon>
        <taxon>Hapalosiphonaceae</taxon>
        <taxon>Fischerella</taxon>
    </lineage>
</organism>
<evidence type="ECO:0000256" key="3">
    <source>
        <dbReference type="ARBA" id="ARBA00023163"/>
    </source>
</evidence>
<protein>
    <recommendedName>
        <fullName evidence="4">HTH araC/xylS-type domain-containing protein</fullName>
    </recommendedName>
</protein>
<keyword evidence="1" id="KW-0805">Transcription regulation</keyword>
<dbReference type="GO" id="GO:0003700">
    <property type="term" value="F:DNA-binding transcription factor activity"/>
    <property type="evidence" value="ECO:0007669"/>
    <property type="project" value="InterPro"/>
</dbReference>
<dbReference type="Proteomes" id="UP000235081">
    <property type="component" value="Unassembled WGS sequence"/>
</dbReference>
<dbReference type="PANTHER" id="PTHR43280">
    <property type="entry name" value="ARAC-FAMILY TRANSCRIPTIONAL REGULATOR"/>
    <property type="match status" value="1"/>
</dbReference>
<name>A0A2N6LIQ5_9CYAN</name>
<gene>
    <name evidence="5" type="ORF">CEN46_08525</name>
</gene>
<reference evidence="5 6" key="1">
    <citation type="submission" date="2017-07" db="EMBL/GenBank/DDBJ databases">
        <title>Genomes of Fischerella (Mastigocladus) sp. strains.</title>
        <authorList>
            <person name="Miller S.R."/>
        </authorList>
    </citation>
    <scope>NUCLEOTIDE SEQUENCE [LARGE SCALE GENOMIC DNA]</scope>
    <source>
        <strain evidence="5 6">CCMEE 5318</strain>
    </source>
</reference>